<dbReference type="RefSeq" id="WP_150042572.1">
    <property type="nucleotide sequence ID" value="NZ_OW485601.1"/>
</dbReference>
<gene>
    <name evidence="1" type="ORF">F1189_19645</name>
</gene>
<comment type="caution">
    <text evidence="1">The sequence shown here is derived from an EMBL/GenBank/DDBJ whole genome shotgun (WGS) entry which is preliminary data.</text>
</comment>
<evidence type="ECO:0008006" key="3">
    <source>
        <dbReference type="Google" id="ProtNLM"/>
    </source>
</evidence>
<name>A0A5M6IPZ7_9PROT</name>
<keyword evidence="2" id="KW-1185">Reference proteome</keyword>
<dbReference type="SUPFAM" id="SSF54593">
    <property type="entry name" value="Glyoxalase/Bleomycin resistance protein/Dihydroxybiphenyl dioxygenase"/>
    <property type="match status" value="1"/>
</dbReference>
<evidence type="ECO:0000313" key="1">
    <source>
        <dbReference type="EMBL" id="KAA5610326.1"/>
    </source>
</evidence>
<dbReference type="OrthoDB" id="9806945at2"/>
<proteinExistence type="predicted"/>
<reference evidence="1 2" key="1">
    <citation type="submission" date="2019-09" db="EMBL/GenBank/DDBJ databases">
        <title>Genome sequence of Rhodovastum atsumiense, a diverse member of the Acetobacteraceae family of non-sulfur purple photosynthetic bacteria.</title>
        <authorList>
            <person name="Meyer T."/>
            <person name="Kyndt J."/>
        </authorList>
    </citation>
    <scope>NUCLEOTIDE SEQUENCE [LARGE SCALE GENOMIC DNA]</scope>
    <source>
        <strain evidence="1 2">DSM 21279</strain>
    </source>
</reference>
<dbReference type="InterPro" id="IPR029068">
    <property type="entry name" value="Glyas_Bleomycin-R_OHBP_Dase"/>
</dbReference>
<dbReference type="Proteomes" id="UP000325255">
    <property type="component" value="Unassembled WGS sequence"/>
</dbReference>
<protein>
    <recommendedName>
        <fullName evidence="3">VOC domain-containing protein</fullName>
    </recommendedName>
</protein>
<dbReference type="EMBL" id="VWPK01000034">
    <property type="protein sequence ID" value="KAA5610326.1"/>
    <property type="molecule type" value="Genomic_DNA"/>
</dbReference>
<dbReference type="Gene3D" id="3.10.180.10">
    <property type="entry name" value="2,3-Dihydroxybiphenyl 1,2-Dioxygenase, domain 1"/>
    <property type="match status" value="1"/>
</dbReference>
<evidence type="ECO:0000313" key="2">
    <source>
        <dbReference type="Proteomes" id="UP000325255"/>
    </source>
</evidence>
<accession>A0A5M6IPZ7</accession>
<organism evidence="1 2">
    <name type="scientific">Rhodovastum atsumiense</name>
    <dbReference type="NCBI Taxonomy" id="504468"/>
    <lineage>
        <taxon>Bacteria</taxon>
        <taxon>Pseudomonadati</taxon>
        <taxon>Pseudomonadota</taxon>
        <taxon>Alphaproteobacteria</taxon>
        <taxon>Acetobacterales</taxon>
        <taxon>Acetobacteraceae</taxon>
        <taxon>Rhodovastum</taxon>
    </lineage>
</organism>
<dbReference type="AlphaFoldDB" id="A0A5M6IPZ7"/>
<sequence>MARIVGIDHVAITLSDMEASCAFCRSLFDAQPVNEYAPAGKVLVRQLAMGGAPIFFRDPDGNLLELMAADPG</sequence>